<evidence type="ECO:0000313" key="1">
    <source>
        <dbReference type="EMBL" id="KAF9062710.1"/>
    </source>
</evidence>
<gene>
    <name evidence="1" type="ORF">BDP27DRAFT_1451617</name>
</gene>
<dbReference type="EMBL" id="JADNRY010000164">
    <property type="protein sequence ID" value="KAF9062710.1"/>
    <property type="molecule type" value="Genomic_DNA"/>
</dbReference>
<dbReference type="AlphaFoldDB" id="A0A9P5PII6"/>
<accession>A0A9P5PII6</accession>
<protein>
    <submittedName>
        <fullName evidence="1">Uncharacterized protein</fullName>
    </submittedName>
</protein>
<comment type="caution">
    <text evidence="1">The sequence shown here is derived from an EMBL/GenBank/DDBJ whole genome shotgun (WGS) entry which is preliminary data.</text>
</comment>
<organism evidence="1 2">
    <name type="scientific">Rhodocollybia butyracea</name>
    <dbReference type="NCBI Taxonomy" id="206335"/>
    <lineage>
        <taxon>Eukaryota</taxon>
        <taxon>Fungi</taxon>
        <taxon>Dikarya</taxon>
        <taxon>Basidiomycota</taxon>
        <taxon>Agaricomycotina</taxon>
        <taxon>Agaricomycetes</taxon>
        <taxon>Agaricomycetidae</taxon>
        <taxon>Agaricales</taxon>
        <taxon>Marasmiineae</taxon>
        <taxon>Omphalotaceae</taxon>
        <taxon>Rhodocollybia</taxon>
    </lineage>
</organism>
<evidence type="ECO:0000313" key="2">
    <source>
        <dbReference type="Proteomes" id="UP000772434"/>
    </source>
</evidence>
<proteinExistence type="predicted"/>
<reference evidence="1" key="1">
    <citation type="submission" date="2020-11" db="EMBL/GenBank/DDBJ databases">
        <authorList>
            <consortium name="DOE Joint Genome Institute"/>
            <person name="Ahrendt S."/>
            <person name="Riley R."/>
            <person name="Andreopoulos W."/>
            <person name="Labutti K."/>
            <person name="Pangilinan J."/>
            <person name="Ruiz-Duenas F.J."/>
            <person name="Barrasa J.M."/>
            <person name="Sanchez-Garcia M."/>
            <person name="Camarero S."/>
            <person name="Miyauchi S."/>
            <person name="Serrano A."/>
            <person name="Linde D."/>
            <person name="Babiker R."/>
            <person name="Drula E."/>
            <person name="Ayuso-Fernandez I."/>
            <person name="Pacheco R."/>
            <person name="Padilla G."/>
            <person name="Ferreira P."/>
            <person name="Barriuso J."/>
            <person name="Kellner H."/>
            <person name="Castanera R."/>
            <person name="Alfaro M."/>
            <person name="Ramirez L."/>
            <person name="Pisabarro A.G."/>
            <person name="Kuo A."/>
            <person name="Tritt A."/>
            <person name="Lipzen A."/>
            <person name="He G."/>
            <person name="Yan M."/>
            <person name="Ng V."/>
            <person name="Cullen D."/>
            <person name="Martin F."/>
            <person name="Rosso M.-N."/>
            <person name="Henrissat B."/>
            <person name="Hibbett D."/>
            <person name="Martinez A.T."/>
            <person name="Grigoriev I.V."/>
        </authorList>
    </citation>
    <scope>NUCLEOTIDE SEQUENCE</scope>
    <source>
        <strain evidence="1">AH 40177</strain>
    </source>
</reference>
<sequence>MSAWFSHFSGVLQALNEKEIELDVDPEDKISLVQENVEEQEFHQYSSGLFLLEDNYPMTRRLREQIFSLSSSELCASACL</sequence>
<keyword evidence="2" id="KW-1185">Reference proteome</keyword>
<name>A0A9P5PII6_9AGAR</name>
<dbReference type="Proteomes" id="UP000772434">
    <property type="component" value="Unassembled WGS sequence"/>
</dbReference>